<protein>
    <submittedName>
        <fullName evidence="3">Isochorismatase family protein</fullName>
    </submittedName>
</protein>
<dbReference type="InterPro" id="IPR036380">
    <property type="entry name" value="Isochorismatase-like_sf"/>
</dbReference>
<gene>
    <name evidence="3" type="ORF">LNKW23_13390</name>
</gene>
<dbReference type="InterPro" id="IPR000868">
    <property type="entry name" value="Isochorismatase-like_dom"/>
</dbReference>
<dbReference type="Gene3D" id="3.40.50.850">
    <property type="entry name" value="Isochorismatase-like"/>
    <property type="match status" value="1"/>
</dbReference>
<sequence>MTDADIYRQQGFGHSLGWPARPALLIVDFVNGFVDPAVFGGGNIAEAVEATVPVLAAARAAGLPIAFTRIVYADDGSDAGLWCEKVPALRGLTEAAETSRVVDRLAPRPGEYVLRKTQASAFFGTDLAPWLVARGADGVVVAGATTSGCVRATVIDAMSHNYRTVVLSDCVGDRARGPHEANLFDMGQKYADLLTGSEAVSALVAAAPR</sequence>
<dbReference type="PANTHER" id="PTHR43540:SF1">
    <property type="entry name" value="ISOCHORISMATASE HYDROLASE"/>
    <property type="match status" value="1"/>
</dbReference>
<dbReference type="RefSeq" id="WP_285670882.1">
    <property type="nucleotide sequence ID" value="NZ_BSYI01000008.1"/>
</dbReference>
<organism evidence="3 4">
    <name type="scientific">Paralimibaculum aggregatum</name>
    <dbReference type="NCBI Taxonomy" id="3036245"/>
    <lineage>
        <taxon>Bacteria</taxon>
        <taxon>Pseudomonadati</taxon>
        <taxon>Pseudomonadota</taxon>
        <taxon>Alphaproteobacteria</taxon>
        <taxon>Rhodobacterales</taxon>
        <taxon>Paracoccaceae</taxon>
        <taxon>Paralimibaculum</taxon>
    </lineage>
</organism>
<evidence type="ECO:0000259" key="2">
    <source>
        <dbReference type="Pfam" id="PF00857"/>
    </source>
</evidence>
<proteinExistence type="predicted"/>
<evidence type="ECO:0000313" key="4">
    <source>
        <dbReference type="Proteomes" id="UP001239909"/>
    </source>
</evidence>
<name>A0ABQ6LFM4_9RHOB</name>
<keyword evidence="1" id="KW-0378">Hydrolase</keyword>
<dbReference type="PANTHER" id="PTHR43540">
    <property type="entry name" value="PEROXYUREIDOACRYLATE/UREIDOACRYLATE AMIDOHYDROLASE-RELATED"/>
    <property type="match status" value="1"/>
</dbReference>
<evidence type="ECO:0000313" key="3">
    <source>
        <dbReference type="EMBL" id="GMG82126.1"/>
    </source>
</evidence>
<comment type="caution">
    <text evidence="3">The sequence shown here is derived from an EMBL/GenBank/DDBJ whole genome shotgun (WGS) entry which is preliminary data.</text>
</comment>
<accession>A0ABQ6LFM4</accession>
<dbReference type="Proteomes" id="UP001239909">
    <property type="component" value="Unassembled WGS sequence"/>
</dbReference>
<feature type="domain" description="Isochorismatase-like" evidence="2">
    <location>
        <begin position="23"/>
        <end position="196"/>
    </location>
</feature>
<dbReference type="EMBL" id="BSYI01000008">
    <property type="protein sequence ID" value="GMG82126.1"/>
    <property type="molecule type" value="Genomic_DNA"/>
</dbReference>
<evidence type="ECO:0000256" key="1">
    <source>
        <dbReference type="ARBA" id="ARBA00022801"/>
    </source>
</evidence>
<reference evidence="3 4" key="1">
    <citation type="submission" date="2023-04" db="EMBL/GenBank/DDBJ databases">
        <title>Marinoamorphus aggregata gen. nov., sp. Nov., isolate from tissue of brittle star Ophioplocus japonicus.</title>
        <authorList>
            <person name="Kawano K."/>
            <person name="Sawayama S."/>
            <person name="Nakagawa S."/>
        </authorList>
    </citation>
    <scope>NUCLEOTIDE SEQUENCE [LARGE SCALE GENOMIC DNA]</scope>
    <source>
        <strain evidence="3 4">NKW23</strain>
    </source>
</reference>
<dbReference type="Pfam" id="PF00857">
    <property type="entry name" value="Isochorismatase"/>
    <property type="match status" value="1"/>
</dbReference>
<keyword evidence="4" id="KW-1185">Reference proteome</keyword>
<dbReference type="SUPFAM" id="SSF52499">
    <property type="entry name" value="Isochorismatase-like hydrolases"/>
    <property type="match status" value="1"/>
</dbReference>
<dbReference type="InterPro" id="IPR050272">
    <property type="entry name" value="Isochorismatase-like_hydrls"/>
</dbReference>